<organism evidence="1">
    <name type="scientific">marine sediment metagenome</name>
    <dbReference type="NCBI Taxonomy" id="412755"/>
    <lineage>
        <taxon>unclassified sequences</taxon>
        <taxon>metagenomes</taxon>
        <taxon>ecological metagenomes</taxon>
    </lineage>
</organism>
<dbReference type="EMBL" id="LAZR01005415">
    <property type="protein sequence ID" value="KKN00100.1"/>
    <property type="molecule type" value="Genomic_DNA"/>
</dbReference>
<accession>A0A0F9LY58</accession>
<name>A0A0F9LY58_9ZZZZ</name>
<dbReference type="AlphaFoldDB" id="A0A0F9LY58"/>
<gene>
    <name evidence="1" type="ORF">LCGC14_1141240</name>
</gene>
<reference evidence="1" key="1">
    <citation type="journal article" date="2015" name="Nature">
        <title>Complex archaea that bridge the gap between prokaryotes and eukaryotes.</title>
        <authorList>
            <person name="Spang A."/>
            <person name="Saw J.H."/>
            <person name="Jorgensen S.L."/>
            <person name="Zaremba-Niedzwiedzka K."/>
            <person name="Martijn J."/>
            <person name="Lind A.E."/>
            <person name="van Eijk R."/>
            <person name="Schleper C."/>
            <person name="Guy L."/>
            <person name="Ettema T.J."/>
        </authorList>
    </citation>
    <scope>NUCLEOTIDE SEQUENCE</scope>
</reference>
<comment type="caution">
    <text evidence="1">The sequence shown here is derived from an EMBL/GenBank/DDBJ whole genome shotgun (WGS) entry which is preliminary data.</text>
</comment>
<proteinExistence type="predicted"/>
<evidence type="ECO:0000313" key="1">
    <source>
        <dbReference type="EMBL" id="KKN00100.1"/>
    </source>
</evidence>
<protein>
    <submittedName>
        <fullName evidence="1">Uncharacterized protein</fullName>
    </submittedName>
</protein>
<sequence length="330" mass="33850">MNYVGDFVDDATVYIPFNTFDSNDPSASVTITNLAQTDVEVWKNGVVQTTPGSGVTLTLNIGANNGSHLIAVDTSNTTDAGWFATGNDYQVRINGTTVDGATINAWVGTFSIENRFMRGTDSALLAASVTIADGAIKSDMTHIHGSALTETAGQLAAAFVKLFDVATPLLVASDVMVGTDSAALASVLGAAVGASISADIADIPTVAEFNARSILSADYTVVSDLGTVQSGDSFARIGVAGAGLTDITINAASVTAVWAKAMSDLAQGAPSATASVLTAINYLYEAWRNKTTTTATLITLMKDDGSTALTKATIGDDATTFTKDEFISGA</sequence>